<protein>
    <recommendedName>
        <fullName evidence="2">HTH marR-type domain-containing protein</fullName>
    </recommendedName>
</protein>
<sequence>MEEQIQEIKRFNRFYIKIMGILSLYADGSSFSATEAMVLYETSNKKDCTAKYLSTYFVLDKGYISKILRKFEKRELIERVTSSKDRRVQYIYLTSKGREELKKLQDRANEKVEEMIKDISEQDVGVLIESMNKIEALLETKNRRD</sequence>
<dbReference type="Proteomes" id="UP000321558">
    <property type="component" value="Unassembled WGS sequence"/>
</dbReference>
<dbReference type="InterPro" id="IPR039422">
    <property type="entry name" value="MarR/SlyA-like"/>
</dbReference>
<dbReference type="PANTHER" id="PTHR33164:SF43">
    <property type="entry name" value="HTH-TYPE TRANSCRIPTIONAL REPRESSOR YETL"/>
    <property type="match status" value="1"/>
</dbReference>
<accession>A0A511ZLY7</accession>
<evidence type="ECO:0000313" key="4">
    <source>
        <dbReference type="Proteomes" id="UP000321558"/>
    </source>
</evidence>
<evidence type="ECO:0000313" key="3">
    <source>
        <dbReference type="EMBL" id="GEN88471.1"/>
    </source>
</evidence>
<dbReference type="InterPro" id="IPR036388">
    <property type="entry name" value="WH-like_DNA-bd_sf"/>
</dbReference>
<dbReference type="PRINTS" id="PR00598">
    <property type="entry name" value="HTHMARR"/>
</dbReference>
<reference evidence="3 4" key="1">
    <citation type="submission" date="2019-07" db="EMBL/GenBank/DDBJ databases">
        <title>Whole genome shotgun sequence of Oceanobacillus sojae NBRC 105379.</title>
        <authorList>
            <person name="Hosoyama A."/>
            <person name="Uohara A."/>
            <person name="Ohji S."/>
            <person name="Ichikawa N."/>
        </authorList>
    </citation>
    <scope>NUCLEOTIDE SEQUENCE [LARGE SCALE GENOMIC DNA]</scope>
    <source>
        <strain evidence="3 4">NBRC 105379</strain>
    </source>
</reference>
<evidence type="ECO:0000259" key="2">
    <source>
        <dbReference type="PROSITE" id="PS50995"/>
    </source>
</evidence>
<keyword evidence="1" id="KW-0238">DNA-binding</keyword>
<dbReference type="PANTHER" id="PTHR33164">
    <property type="entry name" value="TRANSCRIPTIONAL REGULATOR, MARR FAMILY"/>
    <property type="match status" value="1"/>
</dbReference>
<dbReference type="GO" id="GO:0003677">
    <property type="term" value="F:DNA binding"/>
    <property type="evidence" value="ECO:0007669"/>
    <property type="project" value="UniProtKB-KW"/>
</dbReference>
<comment type="caution">
    <text evidence="3">The sequence shown here is derived from an EMBL/GenBank/DDBJ whole genome shotgun (WGS) entry which is preliminary data.</text>
</comment>
<organism evidence="3 4">
    <name type="scientific">Oceanobacillus sojae</name>
    <dbReference type="NCBI Taxonomy" id="582851"/>
    <lineage>
        <taxon>Bacteria</taxon>
        <taxon>Bacillati</taxon>
        <taxon>Bacillota</taxon>
        <taxon>Bacilli</taxon>
        <taxon>Bacillales</taxon>
        <taxon>Bacillaceae</taxon>
        <taxon>Oceanobacillus</taxon>
    </lineage>
</organism>
<dbReference type="Pfam" id="PF01047">
    <property type="entry name" value="MarR"/>
    <property type="match status" value="1"/>
</dbReference>
<evidence type="ECO:0000256" key="1">
    <source>
        <dbReference type="ARBA" id="ARBA00023125"/>
    </source>
</evidence>
<name>A0A511ZLY7_9BACI</name>
<dbReference type="RefSeq" id="WP_147211416.1">
    <property type="nucleotide sequence ID" value="NZ_BJYM01000013.1"/>
</dbReference>
<dbReference type="SUPFAM" id="SSF46785">
    <property type="entry name" value="Winged helix' DNA-binding domain"/>
    <property type="match status" value="1"/>
</dbReference>
<keyword evidence="4" id="KW-1185">Reference proteome</keyword>
<dbReference type="AlphaFoldDB" id="A0A511ZLY7"/>
<dbReference type="GO" id="GO:0006950">
    <property type="term" value="P:response to stress"/>
    <property type="evidence" value="ECO:0007669"/>
    <property type="project" value="TreeGrafter"/>
</dbReference>
<proteinExistence type="predicted"/>
<dbReference type="Gene3D" id="1.10.10.10">
    <property type="entry name" value="Winged helix-like DNA-binding domain superfamily/Winged helix DNA-binding domain"/>
    <property type="match status" value="1"/>
</dbReference>
<dbReference type="InterPro" id="IPR036390">
    <property type="entry name" value="WH_DNA-bd_sf"/>
</dbReference>
<dbReference type="STRING" id="582851.GCA_900162665_01983"/>
<dbReference type="PROSITE" id="PS50995">
    <property type="entry name" value="HTH_MARR_2"/>
    <property type="match status" value="1"/>
</dbReference>
<gene>
    <name evidence="3" type="ORF">OSO01_32100</name>
</gene>
<feature type="domain" description="HTH marR-type" evidence="2">
    <location>
        <begin position="1"/>
        <end position="136"/>
    </location>
</feature>
<dbReference type="InterPro" id="IPR000835">
    <property type="entry name" value="HTH_MarR-typ"/>
</dbReference>
<dbReference type="OrthoDB" id="5419426at2"/>
<dbReference type="SMART" id="SM00347">
    <property type="entry name" value="HTH_MARR"/>
    <property type="match status" value="1"/>
</dbReference>
<dbReference type="EMBL" id="BJYM01000013">
    <property type="protein sequence ID" value="GEN88471.1"/>
    <property type="molecule type" value="Genomic_DNA"/>
</dbReference>
<dbReference type="GO" id="GO:0003700">
    <property type="term" value="F:DNA-binding transcription factor activity"/>
    <property type="evidence" value="ECO:0007669"/>
    <property type="project" value="InterPro"/>
</dbReference>